<organism evidence="1 2">
    <name type="scientific">Brevibacillus panacihumi</name>
    <dbReference type="NCBI Taxonomy" id="497735"/>
    <lineage>
        <taxon>Bacteria</taxon>
        <taxon>Bacillati</taxon>
        <taxon>Bacillota</taxon>
        <taxon>Bacilli</taxon>
        <taxon>Bacillales</taxon>
        <taxon>Paenibacillaceae</taxon>
        <taxon>Brevibacillus</taxon>
    </lineage>
</organism>
<sequence length="172" mass="20317">MSTYISVCSSEMYQQTYLTFLLEHYDQLGLPYSYPVSLSFLSSPILMDRESFLCYNDDDEVIGAFSYIYGTGENQYEDQHVIQVQVVFIQEEYRVTRLFLQAIQFLIEHITDLEEDVRELRFWTPANDRLRRLFSKFAEKIDSVDTVFGPIDEYRTAFSDLRAYAAKFRPVL</sequence>
<dbReference type="EMBL" id="RHHT01000008">
    <property type="protein sequence ID" value="RNB82896.1"/>
    <property type="molecule type" value="Genomic_DNA"/>
</dbReference>
<evidence type="ECO:0000313" key="1">
    <source>
        <dbReference type="EMBL" id="RNB82896.1"/>
    </source>
</evidence>
<dbReference type="InterPro" id="IPR016181">
    <property type="entry name" value="Acyl_CoA_acyltransferase"/>
</dbReference>
<dbReference type="Gene3D" id="3.40.630.30">
    <property type="match status" value="1"/>
</dbReference>
<accession>A0A3M8D487</accession>
<proteinExistence type="predicted"/>
<evidence type="ECO:0000313" key="2">
    <source>
        <dbReference type="Proteomes" id="UP000281915"/>
    </source>
</evidence>
<evidence type="ECO:0008006" key="3">
    <source>
        <dbReference type="Google" id="ProtNLM"/>
    </source>
</evidence>
<dbReference type="Proteomes" id="UP000281915">
    <property type="component" value="Unassembled WGS sequence"/>
</dbReference>
<gene>
    <name evidence="1" type="ORF">EDM58_05795</name>
</gene>
<protein>
    <recommendedName>
        <fullName evidence="3">GNAT family N-acetyltransferase</fullName>
    </recommendedName>
</protein>
<name>A0A3M8D487_9BACL</name>
<comment type="caution">
    <text evidence="1">The sequence shown here is derived from an EMBL/GenBank/DDBJ whole genome shotgun (WGS) entry which is preliminary data.</text>
</comment>
<dbReference type="AlphaFoldDB" id="A0A3M8D487"/>
<dbReference type="RefSeq" id="WP_122912516.1">
    <property type="nucleotide sequence ID" value="NZ_RHHT01000008.1"/>
</dbReference>
<reference evidence="1 2" key="1">
    <citation type="submission" date="2018-10" db="EMBL/GenBank/DDBJ databases">
        <title>Phylogenomics of Brevibacillus.</title>
        <authorList>
            <person name="Dunlap C."/>
        </authorList>
    </citation>
    <scope>NUCLEOTIDE SEQUENCE [LARGE SCALE GENOMIC DNA]</scope>
    <source>
        <strain evidence="1 2">JCM 15085</strain>
    </source>
</reference>
<dbReference type="SUPFAM" id="SSF55729">
    <property type="entry name" value="Acyl-CoA N-acyltransferases (Nat)"/>
    <property type="match status" value="1"/>
</dbReference>